<dbReference type="EMBL" id="LNGC01000002">
    <property type="protein sequence ID" value="KYC53717.1"/>
    <property type="molecule type" value="Genomic_DNA"/>
</dbReference>
<reference evidence="3 4" key="1">
    <citation type="journal article" date="2016" name="ISME J.">
        <title>Chasing the elusive Euryarchaeota class WSA2: genomes reveal a uniquely fastidious methyl-reducing methanogen.</title>
        <authorList>
            <person name="Nobu M.K."/>
            <person name="Narihiro T."/>
            <person name="Kuroda K."/>
            <person name="Mei R."/>
            <person name="Liu W.T."/>
        </authorList>
    </citation>
    <scope>NUCLEOTIDE SEQUENCE [LARGE SCALE GENOMIC DNA]</scope>
    <source>
        <strain evidence="3">U1lsi0528_Bin055</strain>
    </source>
</reference>
<keyword evidence="1" id="KW-0233">DNA recombination</keyword>
<dbReference type="PANTHER" id="PTHR30349">
    <property type="entry name" value="PHAGE INTEGRASE-RELATED"/>
    <property type="match status" value="1"/>
</dbReference>
<dbReference type="PANTHER" id="PTHR30349:SF64">
    <property type="entry name" value="PROPHAGE INTEGRASE INTD-RELATED"/>
    <property type="match status" value="1"/>
</dbReference>
<dbReference type="InterPro" id="IPR013762">
    <property type="entry name" value="Integrase-like_cat_sf"/>
</dbReference>
<evidence type="ECO:0000259" key="2">
    <source>
        <dbReference type="PROSITE" id="PS51898"/>
    </source>
</evidence>
<name>A0A150J908_9EURY</name>
<dbReference type="Gene3D" id="1.10.443.10">
    <property type="entry name" value="Intergrase catalytic core"/>
    <property type="match status" value="1"/>
</dbReference>
<gene>
    <name evidence="3" type="ORF">AMQ22_00103</name>
</gene>
<dbReference type="CDD" id="cd00796">
    <property type="entry name" value="INT_Rci_Hp1_C"/>
    <property type="match status" value="1"/>
</dbReference>
<organism evidence="3 4">
    <name type="scientific">Candidatus Methanofastidiosum methylothiophilum</name>
    <dbReference type="NCBI Taxonomy" id="1705564"/>
    <lineage>
        <taxon>Archaea</taxon>
        <taxon>Methanobacteriati</taxon>
        <taxon>Methanobacteriota</taxon>
        <taxon>Stenosarchaea group</taxon>
        <taxon>Candidatus Methanofastidiosia</taxon>
        <taxon>Candidatus Methanofastidiosales</taxon>
        <taxon>Candidatus Methanofastidiosaceae</taxon>
        <taxon>Candidatus Methanofastidiosum</taxon>
    </lineage>
</organism>
<dbReference type="PATRIC" id="fig|1705409.3.peg.106"/>
<dbReference type="GO" id="GO:0003677">
    <property type="term" value="F:DNA binding"/>
    <property type="evidence" value="ECO:0007669"/>
    <property type="project" value="InterPro"/>
</dbReference>
<evidence type="ECO:0000256" key="1">
    <source>
        <dbReference type="ARBA" id="ARBA00023172"/>
    </source>
</evidence>
<dbReference type="InterPro" id="IPR011010">
    <property type="entry name" value="DNA_brk_join_enz"/>
</dbReference>
<dbReference type="InterPro" id="IPR050090">
    <property type="entry name" value="Tyrosine_recombinase_XerCD"/>
</dbReference>
<dbReference type="Pfam" id="PF00589">
    <property type="entry name" value="Phage_integrase"/>
    <property type="match status" value="1"/>
</dbReference>
<dbReference type="GO" id="GO:0015074">
    <property type="term" value="P:DNA integration"/>
    <property type="evidence" value="ECO:0007669"/>
    <property type="project" value="InterPro"/>
</dbReference>
<dbReference type="Proteomes" id="UP000075398">
    <property type="component" value="Unassembled WGS sequence"/>
</dbReference>
<dbReference type="AlphaFoldDB" id="A0A150J908"/>
<proteinExistence type="predicted"/>
<dbReference type="SUPFAM" id="SSF56349">
    <property type="entry name" value="DNA breaking-rejoining enzymes"/>
    <property type="match status" value="1"/>
</dbReference>
<evidence type="ECO:0000313" key="4">
    <source>
        <dbReference type="Proteomes" id="UP000075398"/>
    </source>
</evidence>
<dbReference type="GO" id="GO:0006310">
    <property type="term" value="P:DNA recombination"/>
    <property type="evidence" value="ECO:0007669"/>
    <property type="project" value="UniProtKB-KW"/>
</dbReference>
<accession>A0A150J908</accession>
<feature type="domain" description="Tyr recombinase" evidence="2">
    <location>
        <begin position="85"/>
        <end position="258"/>
    </location>
</feature>
<comment type="caution">
    <text evidence="3">The sequence shown here is derived from an EMBL/GenBank/DDBJ whole genome shotgun (WGS) entry which is preliminary data.</text>
</comment>
<sequence>MEEDFYRFLRGNKKLASTTSMNLITRLPRGWMDWSEDRLHEFYFEILDSNRHSSSSKHSAHYAIKYLCEFKGYKFDYKPPRVHHKRRQSIEPENVWKILDKIENDRDLALILTHLYTGLRPTEILALKKEDLDLDKGIIIVKNTKTYQDRIVPIHKKPMMALRKYIAKRIDDCPSLFYSVREKTPMTLYAYRFALKKYCKKAGIKRVTPYQLRHTFATQFIENGGDVLILKSIMGHSNIKTTEGYVHENTRMIMKGYEKACPEF</sequence>
<protein>
    <submittedName>
        <fullName evidence="3">Putative tyrosine recombinase XerC-like protein</fullName>
    </submittedName>
</protein>
<evidence type="ECO:0000313" key="3">
    <source>
        <dbReference type="EMBL" id="KYC53717.1"/>
    </source>
</evidence>
<dbReference type="PROSITE" id="PS51898">
    <property type="entry name" value="TYR_RECOMBINASE"/>
    <property type="match status" value="1"/>
</dbReference>
<dbReference type="InterPro" id="IPR002104">
    <property type="entry name" value="Integrase_catalytic"/>
</dbReference>